<feature type="domain" description="HAMP" evidence="14">
    <location>
        <begin position="197"/>
        <end position="251"/>
    </location>
</feature>
<evidence type="ECO:0000256" key="11">
    <source>
        <dbReference type="ARBA" id="ARBA00023136"/>
    </source>
</evidence>
<dbReference type="InterPro" id="IPR003660">
    <property type="entry name" value="HAMP_dom"/>
</dbReference>
<keyword evidence="6" id="KW-0808">Transferase</keyword>
<dbReference type="PANTHER" id="PTHR45436">
    <property type="entry name" value="SENSOR HISTIDINE KINASE YKOH"/>
    <property type="match status" value="1"/>
</dbReference>
<comment type="catalytic activity">
    <reaction evidence="1">
        <text>ATP + protein L-histidine = ADP + protein N-phospho-L-histidine.</text>
        <dbReference type="EC" id="2.7.13.3"/>
    </reaction>
</comment>
<feature type="compositionally biased region" description="Gly residues" evidence="12">
    <location>
        <begin position="505"/>
        <end position="539"/>
    </location>
</feature>
<evidence type="ECO:0000259" key="14">
    <source>
        <dbReference type="PROSITE" id="PS50885"/>
    </source>
</evidence>
<keyword evidence="8 15" id="KW-0418">Kinase</keyword>
<dbReference type="Gene3D" id="3.30.565.10">
    <property type="entry name" value="Histidine kinase-like ATPase, C-terminal domain"/>
    <property type="match status" value="1"/>
</dbReference>
<dbReference type="GO" id="GO:0000155">
    <property type="term" value="F:phosphorelay sensor kinase activity"/>
    <property type="evidence" value="ECO:0007669"/>
    <property type="project" value="InterPro"/>
</dbReference>
<dbReference type="Gene3D" id="1.10.287.130">
    <property type="match status" value="1"/>
</dbReference>
<dbReference type="GO" id="GO:0005886">
    <property type="term" value="C:plasma membrane"/>
    <property type="evidence" value="ECO:0007669"/>
    <property type="project" value="UniProtKB-SubCell"/>
</dbReference>
<evidence type="ECO:0000256" key="1">
    <source>
        <dbReference type="ARBA" id="ARBA00000085"/>
    </source>
</evidence>
<evidence type="ECO:0000256" key="12">
    <source>
        <dbReference type="SAM" id="MobiDB-lite"/>
    </source>
</evidence>
<dbReference type="SUPFAM" id="SSF55874">
    <property type="entry name" value="ATPase domain of HSP90 chaperone/DNA topoisomerase II/histidine kinase"/>
    <property type="match status" value="1"/>
</dbReference>
<evidence type="ECO:0000256" key="9">
    <source>
        <dbReference type="ARBA" id="ARBA00022989"/>
    </source>
</evidence>
<accession>A0A543IBJ4</accession>
<feature type="domain" description="Histidine kinase" evidence="13">
    <location>
        <begin position="266"/>
        <end position="488"/>
    </location>
</feature>
<dbReference type="EMBL" id="VFPO01000001">
    <property type="protein sequence ID" value="TQM67958.1"/>
    <property type="molecule type" value="Genomic_DNA"/>
</dbReference>
<dbReference type="RefSeq" id="WP_221635238.1">
    <property type="nucleotide sequence ID" value="NZ_VFPO01000001.1"/>
</dbReference>
<dbReference type="PANTHER" id="PTHR45436:SF5">
    <property type="entry name" value="SENSOR HISTIDINE KINASE TRCS"/>
    <property type="match status" value="1"/>
</dbReference>
<dbReference type="Pfam" id="PF02518">
    <property type="entry name" value="HATPase_c"/>
    <property type="match status" value="1"/>
</dbReference>
<keyword evidence="5" id="KW-0597">Phosphoprotein</keyword>
<dbReference type="Pfam" id="PF00512">
    <property type="entry name" value="HisKA"/>
    <property type="match status" value="1"/>
</dbReference>
<keyword evidence="10" id="KW-0902">Two-component regulatory system</keyword>
<dbReference type="SUPFAM" id="SSF158472">
    <property type="entry name" value="HAMP domain-like"/>
    <property type="match status" value="1"/>
</dbReference>
<keyword evidence="7" id="KW-0812">Transmembrane</keyword>
<feature type="region of interest" description="Disordered" evidence="12">
    <location>
        <begin position="486"/>
        <end position="539"/>
    </location>
</feature>
<feature type="region of interest" description="Disordered" evidence="12">
    <location>
        <begin position="105"/>
        <end position="126"/>
    </location>
</feature>
<evidence type="ECO:0000259" key="13">
    <source>
        <dbReference type="PROSITE" id="PS50109"/>
    </source>
</evidence>
<dbReference type="SUPFAM" id="SSF47384">
    <property type="entry name" value="Homodimeric domain of signal transducing histidine kinase"/>
    <property type="match status" value="1"/>
</dbReference>
<comment type="cofactor">
    <cofactor evidence="2">
        <name>a divalent metal cation</name>
        <dbReference type="ChEBI" id="CHEBI:60240"/>
    </cofactor>
</comment>
<sequence>MIRPMRRFSLRSRLLLLTSGLLLVGLGLISAVLSNRLESHLVDRLDGQLRSLATIATMLPAQGGVDAESLDAVPGVAGPALDVFGAPSLVLLDGDGRVLTAIHSSRRGGRSLPPPSELRRVPAGGDPVTLASADGSERWRAVGVRARDRDGGRDGTAIAAASLAGVDATTANLRTTGLVGGAALLALLTAAGWFALRGGLRPLRTVEDTAAAVASGDLGRRVPEPAPPGTEIGRLSGALNTMLGQLERAFAERAASEARMREFVSDVSHELRTPLFGIKGSTELYRMGALTGPDDVDATMHRIEREAARLTALTEDLLLLARLDQAPGAALEPAPMDLRTLAGDARHDLRALDRSRPVEITGPDGGPPGPAPVLGDEARLRQVVANLVGNAAAHTPSGTPVRIGVGTADGRAVLDVADEGPGMSEEQAARVFDRFYRADRSRDRSGGGGTGLGLAIARSLARAHGGDVELATSPGEGARFRLALPLAVPPGDPERGDGGGRDAEGPGGGGPGGGGPGGGGPGGGGPGGGVGETGQAGGR</sequence>
<comment type="subcellular location">
    <subcellularLocation>
        <location evidence="3">Cell membrane</location>
    </subcellularLocation>
</comment>
<evidence type="ECO:0000256" key="10">
    <source>
        <dbReference type="ARBA" id="ARBA00023012"/>
    </source>
</evidence>
<dbReference type="EC" id="2.7.13.3" evidence="4"/>
<protein>
    <recommendedName>
        <fullName evidence="4">histidine kinase</fullName>
        <ecNumber evidence="4">2.7.13.3</ecNumber>
    </recommendedName>
</protein>
<evidence type="ECO:0000256" key="5">
    <source>
        <dbReference type="ARBA" id="ARBA00022553"/>
    </source>
</evidence>
<dbReference type="CDD" id="cd00075">
    <property type="entry name" value="HATPase"/>
    <property type="match status" value="1"/>
</dbReference>
<dbReference type="SMART" id="SM00388">
    <property type="entry name" value="HisKA"/>
    <property type="match status" value="1"/>
</dbReference>
<evidence type="ECO:0000256" key="7">
    <source>
        <dbReference type="ARBA" id="ARBA00022692"/>
    </source>
</evidence>
<name>A0A543IBJ4_9ACTN</name>
<dbReference type="SMART" id="SM00387">
    <property type="entry name" value="HATPase_c"/>
    <property type="match status" value="1"/>
</dbReference>
<evidence type="ECO:0000256" key="8">
    <source>
        <dbReference type="ARBA" id="ARBA00022777"/>
    </source>
</evidence>
<reference evidence="15 16" key="1">
    <citation type="submission" date="2019-06" db="EMBL/GenBank/DDBJ databases">
        <title>Sequencing the genomes of 1000 actinobacteria strains.</title>
        <authorList>
            <person name="Klenk H.-P."/>
        </authorList>
    </citation>
    <scope>NUCLEOTIDE SEQUENCE [LARGE SCALE GENOMIC DNA]</scope>
    <source>
        <strain evidence="15 16">DSM 45043</strain>
    </source>
</reference>
<dbReference type="CDD" id="cd00082">
    <property type="entry name" value="HisKA"/>
    <property type="match status" value="1"/>
</dbReference>
<dbReference type="CDD" id="cd06225">
    <property type="entry name" value="HAMP"/>
    <property type="match status" value="1"/>
</dbReference>
<dbReference type="GO" id="GO:0005509">
    <property type="term" value="F:calcium ion binding"/>
    <property type="evidence" value="ECO:0007669"/>
    <property type="project" value="UniProtKB-ARBA"/>
</dbReference>
<evidence type="ECO:0000256" key="2">
    <source>
        <dbReference type="ARBA" id="ARBA00001968"/>
    </source>
</evidence>
<keyword evidence="16" id="KW-1185">Reference proteome</keyword>
<dbReference type="InterPro" id="IPR003594">
    <property type="entry name" value="HATPase_dom"/>
</dbReference>
<evidence type="ECO:0000313" key="15">
    <source>
        <dbReference type="EMBL" id="TQM67958.1"/>
    </source>
</evidence>
<gene>
    <name evidence="15" type="ORF">FHX41_1583</name>
</gene>
<organism evidence="15 16">
    <name type="scientific">Actinomadura hallensis</name>
    <dbReference type="NCBI Taxonomy" id="337895"/>
    <lineage>
        <taxon>Bacteria</taxon>
        <taxon>Bacillati</taxon>
        <taxon>Actinomycetota</taxon>
        <taxon>Actinomycetes</taxon>
        <taxon>Streptosporangiales</taxon>
        <taxon>Thermomonosporaceae</taxon>
        <taxon>Actinomadura</taxon>
    </lineage>
</organism>
<dbReference type="Gene3D" id="6.10.340.10">
    <property type="match status" value="1"/>
</dbReference>
<dbReference type="FunFam" id="1.10.287.130:FF:000001">
    <property type="entry name" value="Two-component sensor histidine kinase"/>
    <property type="match status" value="1"/>
</dbReference>
<dbReference type="Proteomes" id="UP000316706">
    <property type="component" value="Unassembled WGS sequence"/>
</dbReference>
<dbReference type="InterPro" id="IPR005467">
    <property type="entry name" value="His_kinase_dom"/>
</dbReference>
<evidence type="ECO:0000256" key="6">
    <source>
        <dbReference type="ARBA" id="ARBA00022679"/>
    </source>
</evidence>
<keyword evidence="11" id="KW-0472">Membrane</keyword>
<evidence type="ECO:0000256" key="3">
    <source>
        <dbReference type="ARBA" id="ARBA00004236"/>
    </source>
</evidence>
<dbReference type="PROSITE" id="PS50109">
    <property type="entry name" value="HIS_KIN"/>
    <property type="match status" value="1"/>
</dbReference>
<keyword evidence="9" id="KW-1133">Transmembrane helix</keyword>
<dbReference type="InterPro" id="IPR004358">
    <property type="entry name" value="Sig_transdc_His_kin-like_C"/>
</dbReference>
<dbReference type="AlphaFoldDB" id="A0A543IBJ4"/>
<dbReference type="InterPro" id="IPR036097">
    <property type="entry name" value="HisK_dim/P_sf"/>
</dbReference>
<proteinExistence type="predicted"/>
<dbReference type="PROSITE" id="PS50885">
    <property type="entry name" value="HAMP"/>
    <property type="match status" value="1"/>
</dbReference>
<evidence type="ECO:0000256" key="4">
    <source>
        <dbReference type="ARBA" id="ARBA00012438"/>
    </source>
</evidence>
<dbReference type="PRINTS" id="PR00344">
    <property type="entry name" value="BCTRLSENSOR"/>
</dbReference>
<comment type="caution">
    <text evidence="15">The sequence shown here is derived from an EMBL/GenBank/DDBJ whole genome shotgun (WGS) entry which is preliminary data.</text>
</comment>
<dbReference type="InterPro" id="IPR036890">
    <property type="entry name" value="HATPase_C_sf"/>
</dbReference>
<evidence type="ECO:0000313" key="16">
    <source>
        <dbReference type="Proteomes" id="UP000316706"/>
    </source>
</evidence>
<dbReference type="SMART" id="SM00304">
    <property type="entry name" value="HAMP"/>
    <property type="match status" value="1"/>
</dbReference>
<feature type="compositionally biased region" description="Basic and acidic residues" evidence="12">
    <location>
        <begin position="492"/>
        <end position="504"/>
    </location>
</feature>
<dbReference type="InterPro" id="IPR050428">
    <property type="entry name" value="TCS_sensor_his_kinase"/>
</dbReference>
<dbReference type="FunFam" id="3.30.565.10:FF:000006">
    <property type="entry name" value="Sensor histidine kinase WalK"/>
    <property type="match status" value="1"/>
</dbReference>
<dbReference type="Pfam" id="PF00672">
    <property type="entry name" value="HAMP"/>
    <property type="match status" value="1"/>
</dbReference>
<dbReference type="InterPro" id="IPR003661">
    <property type="entry name" value="HisK_dim/P_dom"/>
</dbReference>